<keyword evidence="3" id="KW-1185">Reference proteome</keyword>
<reference evidence="2 3" key="1">
    <citation type="submission" date="2013-02" db="EMBL/GenBank/DDBJ databases">
        <title>A novel strain isolated from Lonar lake, Maharashtra, India.</title>
        <authorList>
            <person name="Singh A."/>
        </authorList>
    </citation>
    <scope>NUCLEOTIDE SEQUENCE [LARGE SCALE GENOMIC DNA]</scope>
    <source>
        <strain evidence="2 3">AK24</strain>
    </source>
</reference>
<dbReference type="Pfam" id="PF08379">
    <property type="entry name" value="Bact_transglu_N"/>
    <property type="match status" value="1"/>
</dbReference>
<name>R7ZPQ1_9BACT</name>
<dbReference type="PANTHER" id="PTHR33490:SF1">
    <property type="entry name" value="SLL1233 PROTEIN"/>
    <property type="match status" value="1"/>
</dbReference>
<evidence type="ECO:0000259" key="1">
    <source>
        <dbReference type="SMART" id="SM00460"/>
    </source>
</evidence>
<dbReference type="Pfam" id="PF01841">
    <property type="entry name" value="Transglut_core"/>
    <property type="match status" value="1"/>
</dbReference>
<dbReference type="InterPro" id="IPR013589">
    <property type="entry name" value="Bac_transglu_N"/>
</dbReference>
<evidence type="ECO:0000313" key="3">
    <source>
        <dbReference type="Proteomes" id="UP000013909"/>
    </source>
</evidence>
<proteinExistence type="predicted"/>
<gene>
    <name evidence="2" type="ORF">ADIS_3176</name>
</gene>
<dbReference type="EMBL" id="AQHR01000088">
    <property type="protein sequence ID" value="EON76048.1"/>
    <property type="molecule type" value="Genomic_DNA"/>
</dbReference>
<dbReference type="AlphaFoldDB" id="R7ZPQ1"/>
<dbReference type="Proteomes" id="UP000013909">
    <property type="component" value="Unassembled WGS sequence"/>
</dbReference>
<dbReference type="PATRIC" id="fig|1288963.3.peg.3169"/>
<dbReference type="PANTHER" id="PTHR33490">
    <property type="entry name" value="BLR5614 PROTEIN-RELATED"/>
    <property type="match status" value="1"/>
</dbReference>
<sequence>MLLKPLQRDYLRILEYRLDVAPEPSGISERFSLEGNPYFQVWFGESSAELRVMLHAHVESRPFNPYAFVIDSGFLESVDVAREKPFTYHSEETPLLAPFLAGGEHSELTSFVRDHMTSGDPILFLTSLNASLYAEWEHMIRLEENVWEPVYTFHKKQASCRDLAWMMMIMLRNAGIASRFVSGYAFNPDLDEGHELHAWVEAYLPGAGWIGLDPSLGLLADHHYIPLATGHHPSRTLPVHGTVGGDRIVKATLSSRVELMQTDINQG</sequence>
<dbReference type="STRING" id="1232681.ADIS_3176"/>
<dbReference type="Gene3D" id="3.10.620.30">
    <property type="match status" value="1"/>
</dbReference>
<evidence type="ECO:0000313" key="2">
    <source>
        <dbReference type="EMBL" id="EON76048.1"/>
    </source>
</evidence>
<organism evidence="2 3">
    <name type="scientific">Lunatimonas lonarensis</name>
    <dbReference type="NCBI Taxonomy" id="1232681"/>
    <lineage>
        <taxon>Bacteria</taxon>
        <taxon>Pseudomonadati</taxon>
        <taxon>Bacteroidota</taxon>
        <taxon>Cytophagia</taxon>
        <taxon>Cytophagales</taxon>
        <taxon>Cyclobacteriaceae</taxon>
    </lineage>
</organism>
<dbReference type="SUPFAM" id="SSF54001">
    <property type="entry name" value="Cysteine proteinases"/>
    <property type="match status" value="1"/>
</dbReference>
<feature type="domain" description="Transglutaminase-like" evidence="1">
    <location>
        <begin position="152"/>
        <end position="216"/>
    </location>
</feature>
<dbReference type="InterPro" id="IPR002931">
    <property type="entry name" value="Transglutaminase-like"/>
</dbReference>
<dbReference type="SMART" id="SM00460">
    <property type="entry name" value="TGc"/>
    <property type="match status" value="1"/>
</dbReference>
<accession>R7ZPQ1</accession>
<protein>
    <submittedName>
        <fullName evidence="2">Large protein containing transglutaminase-like domain protein</fullName>
    </submittedName>
</protein>
<dbReference type="InterPro" id="IPR038765">
    <property type="entry name" value="Papain-like_cys_pep_sf"/>
</dbReference>
<comment type="caution">
    <text evidence="2">The sequence shown here is derived from an EMBL/GenBank/DDBJ whole genome shotgun (WGS) entry which is preliminary data.</text>
</comment>